<reference evidence="1 2" key="1">
    <citation type="journal article" date="2024" name="G3 (Bethesda)">
        <title>Genome assembly of Hibiscus sabdariffa L. provides insights into metabolisms of medicinal natural products.</title>
        <authorList>
            <person name="Kim T."/>
        </authorList>
    </citation>
    <scope>NUCLEOTIDE SEQUENCE [LARGE SCALE GENOMIC DNA]</scope>
    <source>
        <strain evidence="1">TK-2024</strain>
        <tissue evidence="1">Old leaves</tissue>
    </source>
</reference>
<sequence length="182" mass="20454">MPCFIICLVHRNATKGMNFQLASTRKVSFIFCRLTNESSHLCFRFLINYSSQFTRKDESYTHLVIFKNSRVEKEDSFRTGFHDSLLPKVPFHRVLIIFNVNQFSIQVKIILKAEIEPIISLCAPSIFSLFAGAGDVDALKALVLKGHAEAFTALLFHAGADVKLLDISGETAVTLSELNQNQ</sequence>
<name>A0ABR2FRT2_9ROSI</name>
<accession>A0ABR2FRT2</accession>
<proteinExistence type="predicted"/>
<protein>
    <submittedName>
        <fullName evidence="1">Uncharacterized protein</fullName>
    </submittedName>
</protein>
<evidence type="ECO:0000313" key="2">
    <source>
        <dbReference type="Proteomes" id="UP001472677"/>
    </source>
</evidence>
<gene>
    <name evidence="1" type="ORF">V6N12_021490</name>
</gene>
<dbReference type="Proteomes" id="UP001472677">
    <property type="component" value="Unassembled WGS sequence"/>
</dbReference>
<organism evidence="1 2">
    <name type="scientific">Hibiscus sabdariffa</name>
    <name type="common">roselle</name>
    <dbReference type="NCBI Taxonomy" id="183260"/>
    <lineage>
        <taxon>Eukaryota</taxon>
        <taxon>Viridiplantae</taxon>
        <taxon>Streptophyta</taxon>
        <taxon>Embryophyta</taxon>
        <taxon>Tracheophyta</taxon>
        <taxon>Spermatophyta</taxon>
        <taxon>Magnoliopsida</taxon>
        <taxon>eudicotyledons</taxon>
        <taxon>Gunneridae</taxon>
        <taxon>Pentapetalae</taxon>
        <taxon>rosids</taxon>
        <taxon>malvids</taxon>
        <taxon>Malvales</taxon>
        <taxon>Malvaceae</taxon>
        <taxon>Malvoideae</taxon>
        <taxon>Hibiscus</taxon>
    </lineage>
</organism>
<dbReference type="EMBL" id="JBBPBM010000004">
    <property type="protein sequence ID" value="KAK8586971.1"/>
    <property type="molecule type" value="Genomic_DNA"/>
</dbReference>
<evidence type="ECO:0000313" key="1">
    <source>
        <dbReference type="EMBL" id="KAK8586971.1"/>
    </source>
</evidence>
<comment type="caution">
    <text evidence="1">The sequence shown here is derived from an EMBL/GenBank/DDBJ whole genome shotgun (WGS) entry which is preliminary data.</text>
</comment>
<keyword evidence="2" id="KW-1185">Reference proteome</keyword>